<dbReference type="CDD" id="cd17262">
    <property type="entry name" value="RMtype1_S_Aco12261I-TRD2-CR2"/>
    <property type="match status" value="1"/>
</dbReference>
<accession>A0A699RH45</accession>
<dbReference type="SUPFAM" id="SSF116734">
    <property type="entry name" value="DNA methylase specificity domain"/>
    <property type="match status" value="1"/>
</dbReference>
<keyword evidence="2" id="KW-0680">Restriction system</keyword>
<sequence>MMKEKVATSLSVEAEDFTLPPFVDQGGYARARQGWVWTKLRDVAEVLDSFRSPINNDERNQRINGRPESELFPYYGATGQVGWIDSYLLDEELVLLGEDAAPFYDPFKPVAYLVNGKTWVNNHAHILRAKPVATNKFLLHYLNQFDYHGYVTGTTRLKLTQQSMNQIPVCIAPLPEQRRIVAKLE</sequence>
<name>A0A699RH45_TANCI</name>
<proteinExistence type="inferred from homology"/>
<protein>
    <recommendedName>
        <fullName evidence="4">Type I restriction modification DNA specificity domain-containing protein</fullName>
    </recommendedName>
</protein>
<dbReference type="PANTHER" id="PTHR43140:SF1">
    <property type="entry name" value="TYPE I RESTRICTION ENZYME ECOKI SPECIFICITY SUBUNIT"/>
    <property type="match status" value="1"/>
</dbReference>
<dbReference type="PANTHER" id="PTHR43140">
    <property type="entry name" value="TYPE-1 RESTRICTION ENZYME ECOKI SPECIFICITY PROTEIN"/>
    <property type="match status" value="1"/>
</dbReference>
<dbReference type="InterPro" id="IPR000055">
    <property type="entry name" value="Restrct_endonuc_typeI_TRD"/>
</dbReference>
<dbReference type="Gene3D" id="3.90.220.20">
    <property type="entry name" value="DNA methylase specificity domains"/>
    <property type="match status" value="1"/>
</dbReference>
<gene>
    <name evidence="5" type="ORF">Tci_854114</name>
</gene>
<dbReference type="GO" id="GO:0009307">
    <property type="term" value="P:DNA restriction-modification system"/>
    <property type="evidence" value="ECO:0007669"/>
    <property type="project" value="UniProtKB-KW"/>
</dbReference>
<dbReference type="GO" id="GO:0003677">
    <property type="term" value="F:DNA binding"/>
    <property type="evidence" value="ECO:0007669"/>
    <property type="project" value="UniProtKB-KW"/>
</dbReference>
<dbReference type="Pfam" id="PF01420">
    <property type="entry name" value="Methylase_S"/>
    <property type="match status" value="1"/>
</dbReference>
<dbReference type="AlphaFoldDB" id="A0A699RH45"/>
<comment type="similarity">
    <text evidence="1">Belongs to the type-I restriction system S methylase family.</text>
</comment>
<feature type="domain" description="Type I restriction modification DNA specificity" evidence="4">
    <location>
        <begin position="34"/>
        <end position="184"/>
    </location>
</feature>
<keyword evidence="3" id="KW-0238">DNA-binding</keyword>
<dbReference type="InterPro" id="IPR051212">
    <property type="entry name" value="Type-I_RE_S_subunit"/>
</dbReference>
<evidence type="ECO:0000259" key="4">
    <source>
        <dbReference type="Pfam" id="PF01420"/>
    </source>
</evidence>
<feature type="non-terminal residue" evidence="5">
    <location>
        <position position="185"/>
    </location>
</feature>
<evidence type="ECO:0000256" key="1">
    <source>
        <dbReference type="ARBA" id="ARBA00010923"/>
    </source>
</evidence>
<dbReference type="InterPro" id="IPR044946">
    <property type="entry name" value="Restrct_endonuc_typeI_TRD_sf"/>
</dbReference>
<evidence type="ECO:0000256" key="2">
    <source>
        <dbReference type="ARBA" id="ARBA00022747"/>
    </source>
</evidence>
<evidence type="ECO:0000256" key="3">
    <source>
        <dbReference type="ARBA" id="ARBA00023125"/>
    </source>
</evidence>
<organism evidence="5">
    <name type="scientific">Tanacetum cinerariifolium</name>
    <name type="common">Dalmatian daisy</name>
    <name type="synonym">Chrysanthemum cinerariifolium</name>
    <dbReference type="NCBI Taxonomy" id="118510"/>
    <lineage>
        <taxon>Eukaryota</taxon>
        <taxon>Viridiplantae</taxon>
        <taxon>Streptophyta</taxon>
        <taxon>Embryophyta</taxon>
        <taxon>Tracheophyta</taxon>
        <taxon>Spermatophyta</taxon>
        <taxon>Magnoliopsida</taxon>
        <taxon>eudicotyledons</taxon>
        <taxon>Gunneridae</taxon>
        <taxon>Pentapetalae</taxon>
        <taxon>asterids</taxon>
        <taxon>campanulids</taxon>
        <taxon>Asterales</taxon>
        <taxon>Asteraceae</taxon>
        <taxon>Asteroideae</taxon>
        <taxon>Anthemideae</taxon>
        <taxon>Anthemidinae</taxon>
        <taxon>Tanacetum</taxon>
    </lineage>
</organism>
<reference evidence="5" key="1">
    <citation type="journal article" date="2019" name="Sci. Rep.">
        <title>Draft genome of Tanacetum cinerariifolium, the natural source of mosquito coil.</title>
        <authorList>
            <person name="Yamashiro T."/>
            <person name="Shiraishi A."/>
            <person name="Satake H."/>
            <person name="Nakayama K."/>
        </authorList>
    </citation>
    <scope>NUCLEOTIDE SEQUENCE</scope>
</reference>
<dbReference type="EMBL" id="BKCJ011083016">
    <property type="protein sequence ID" value="GFC82144.1"/>
    <property type="molecule type" value="Genomic_DNA"/>
</dbReference>
<comment type="caution">
    <text evidence="5">The sequence shown here is derived from an EMBL/GenBank/DDBJ whole genome shotgun (WGS) entry which is preliminary data.</text>
</comment>
<evidence type="ECO:0000313" key="5">
    <source>
        <dbReference type="EMBL" id="GFC82144.1"/>
    </source>
</evidence>